<sequence length="107" mass="12235">MPQDRRKEFLYSFIDHPTIRISFNSIPPHVRAPWSDVDATDVGKELTVFVIPCQPGTAIIVIEAKAHFLCLRLSRAKMEALTCPMRGAERAPDKRWPANLFQKRNFG</sequence>
<evidence type="ECO:0000313" key="2">
    <source>
        <dbReference type="Proteomes" id="UP001234178"/>
    </source>
</evidence>
<comment type="caution">
    <text evidence="1">The sequence shown here is derived from an EMBL/GenBank/DDBJ whole genome shotgun (WGS) entry which is preliminary data.</text>
</comment>
<proteinExistence type="predicted"/>
<keyword evidence="2" id="KW-1185">Reference proteome</keyword>
<dbReference type="EMBL" id="JAOYFB010000037">
    <property type="protein sequence ID" value="KAK4022018.1"/>
    <property type="molecule type" value="Genomic_DNA"/>
</dbReference>
<evidence type="ECO:0000313" key="1">
    <source>
        <dbReference type="EMBL" id="KAK4022018.1"/>
    </source>
</evidence>
<accession>A0ABR0AAK8</accession>
<protein>
    <submittedName>
        <fullName evidence="1">Uncharacterized protein</fullName>
    </submittedName>
</protein>
<gene>
    <name evidence="1" type="ORF">OUZ56_007505</name>
</gene>
<organism evidence="1 2">
    <name type="scientific">Daphnia magna</name>
    <dbReference type="NCBI Taxonomy" id="35525"/>
    <lineage>
        <taxon>Eukaryota</taxon>
        <taxon>Metazoa</taxon>
        <taxon>Ecdysozoa</taxon>
        <taxon>Arthropoda</taxon>
        <taxon>Crustacea</taxon>
        <taxon>Branchiopoda</taxon>
        <taxon>Diplostraca</taxon>
        <taxon>Cladocera</taxon>
        <taxon>Anomopoda</taxon>
        <taxon>Daphniidae</taxon>
        <taxon>Daphnia</taxon>
    </lineage>
</organism>
<dbReference type="Proteomes" id="UP001234178">
    <property type="component" value="Unassembled WGS sequence"/>
</dbReference>
<name>A0ABR0AAK8_9CRUS</name>
<reference evidence="1 2" key="1">
    <citation type="journal article" date="2023" name="Nucleic Acids Res.">
        <title>The hologenome of Daphnia magna reveals possible DNA methylation and microbiome-mediated evolution of the host genome.</title>
        <authorList>
            <person name="Chaturvedi A."/>
            <person name="Li X."/>
            <person name="Dhandapani V."/>
            <person name="Marshall H."/>
            <person name="Kissane S."/>
            <person name="Cuenca-Cambronero M."/>
            <person name="Asole G."/>
            <person name="Calvet F."/>
            <person name="Ruiz-Romero M."/>
            <person name="Marangio P."/>
            <person name="Guigo R."/>
            <person name="Rago D."/>
            <person name="Mirbahai L."/>
            <person name="Eastwood N."/>
            <person name="Colbourne J.K."/>
            <person name="Zhou J."/>
            <person name="Mallon E."/>
            <person name="Orsini L."/>
        </authorList>
    </citation>
    <scope>NUCLEOTIDE SEQUENCE [LARGE SCALE GENOMIC DNA]</scope>
    <source>
        <strain evidence="1">LRV0_1</strain>
    </source>
</reference>